<evidence type="ECO:0000256" key="4">
    <source>
        <dbReference type="ARBA" id="ARBA00022842"/>
    </source>
</evidence>
<feature type="active site" description="Proton donor/acceptor" evidence="10">
    <location>
        <position position="13"/>
    </location>
</feature>
<dbReference type="CDD" id="cd02598">
    <property type="entry name" value="HAD_BPGM"/>
    <property type="match status" value="1"/>
</dbReference>
<evidence type="ECO:0000256" key="12">
    <source>
        <dbReference type="PIRSR" id="PIRSR610972-3"/>
    </source>
</evidence>
<feature type="binding site" evidence="12">
    <location>
        <position position="11"/>
    </location>
    <ligand>
        <name>Mg(2+)</name>
        <dbReference type="ChEBI" id="CHEBI:18420"/>
    </ligand>
</feature>
<feature type="binding site" evidence="12">
    <location>
        <position position="171"/>
    </location>
    <ligand>
        <name>Mg(2+)</name>
        <dbReference type="ChEBI" id="CHEBI:18420"/>
    </ligand>
</feature>
<feature type="binding site" evidence="11">
    <location>
        <position position="147"/>
    </location>
    <ligand>
        <name>substrate</name>
    </ligand>
</feature>
<keyword evidence="2" id="KW-0597">Phosphoprotein</keyword>
<protein>
    <recommendedName>
        <fullName evidence="9">Beta-phosphoglucomutase</fullName>
        <ecNumber evidence="8">5.4.2.6</ecNumber>
    </recommendedName>
</protein>
<evidence type="ECO:0000313" key="15">
    <source>
        <dbReference type="Proteomes" id="UP000288024"/>
    </source>
</evidence>
<dbReference type="EC" id="5.4.2.6" evidence="8"/>
<feature type="binding site" evidence="11">
    <location>
        <begin position="116"/>
        <end position="120"/>
    </location>
    <ligand>
        <name>substrate</name>
    </ligand>
</feature>
<dbReference type="RefSeq" id="WP_127740092.1">
    <property type="nucleotide sequence ID" value="NZ_CAJCKN010000003.1"/>
</dbReference>
<feature type="site" description="Important for catalytic activity and assists the phosphoryl transfer reaction to Asp8 by balancing charge and orienting the reacting groups" evidence="13">
    <location>
        <position position="116"/>
    </location>
</feature>
<dbReference type="Pfam" id="PF00702">
    <property type="entry name" value="Hydrolase"/>
    <property type="match status" value="1"/>
</dbReference>
<evidence type="ECO:0000256" key="1">
    <source>
        <dbReference type="ARBA" id="ARBA00006171"/>
    </source>
</evidence>
<dbReference type="InterPro" id="IPR010976">
    <property type="entry name" value="B-phosphoglucomutase_hydrolase"/>
</dbReference>
<dbReference type="InterPro" id="IPR036412">
    <property type="entry name" value="HAD-like_sf"/>
</dbReference>
<evidence type="ECO:0000256" key="3">
    <source>
        <dbReference type="ARBA" id="ARBA00022723"/>
    </source>
</evidence>
<reference evidence="14 15" key="1">
    <citation type="submission" date="2019-01" db="EMBL/GenBank/DDBJ databases">
        <title>Bacillus sp. M5HDSG1-1, whole genome shotgun sequence.</title>
        <authorList>
            <person name="Tuo L."/>
        </authorList>
    </citation>
    <scope>NUCLEOTIDE SEQUENCE [LARGE SCALE GENOMIC DNA]</scope>
    <source>
        <strain evidence="14 15">M5HDSG1-1</strain>
    </source>
</reference>
<feature type="binding site" evidence="12">
    <location>
        <position position="172"/>
    </location>
    <ligand>
        <name>Mg(2+)</name>
        <dbReference type="ChEBI" id="CHEBI:18420"/>
    </ligand>
</feature>
<sequence length="222" mass="24849">MKRTLKAVIFDFDGVIADTVQHYYEATKRIADELGVPFTTEDNLRFQGIPRKVLMDELSNRCSRDVTEEEKLLLGNKKGEYYRELIAEFTKGDMLPGMYEFLLSLKNSGIKMGIASSSSNAPLLLEKFGIKDWFECIVDPHKLTKGKPDPEIFLTAADCLGVSYDSCAAVEDGEAGLKGIMKTPMFSVSIGNSAILKQAEWNVPSTDFLTVEELLRQFANRK</sequence>
<comment type="catalytic activity">
    <reaction evidence="7">
        <text>beta-D-glucose 1-phosphate = beta-D-glucose 6-phosphate</text>
        <dbReference type="Rhea" id="RHEA:20113"/>
        <dbReference type="ChEBI" id="CHEBI:57684"/>
        <dbReference type="ChEBI" id="CHEBI:58247"/>
        <dbReference type="EC" id="5.4.2.6"/>
    </reaction>
</comment>
<evidence type="ECO:0000256" key="9">
    <source>
        <dbReference type="ARBA" id="ARBA00044991"/>
    </source>
</evidence>
<evidence type="ECO:0000313" key="14">
    <source>
        <dbReference type="EMBL" id="RVT59080.1"/>
    </source>
</evidence>
<feature type="binding site" evidence="12">
    <location>
        <position position="13"/>
    </location>
    <ligand>
        <name>Mg(2+)</name>
        <dbReference type="ChEBI" id="CHEBI:18420"/>
    </ligand>
</feature>
<proteinExistence type="inferred from homology"/>
<dbReference type="NCBIfam" id="TIGR02009">
    <property type="entry name" value="PGMB-YQAB-SF"/>
    <property type="match status" value="1"/>
</dbReference>
<feature type="site" description="Important for catalytic activity and assists the phosphoryl transfer reaction to Asp8 by balancing charge and orienting the reacting groups" evidence="13">
    <location>
        <position position="147"/>
    </location>
</feature>
<dbReference type="InterPro" id="IPR023198">
    <property type="entry name" value="PGP-like_dom2"/>
</dbReference>
<evidence type="ECO:0000256" key="11">
    <source>
        <dbReference type="PIRSR" id="PIRSR610972-2"/>
    </source>
</evidence>
<accession>A0A3S2U7Z2</accession>
<feature type="active site" description="Nucleophile" evidence="10">
    <location>
        <position position="11"/>
    </location>
</feature>
<keyword evidence="4 12" id="KW-0460">Magnesium</keyword>
<evidence type="ECO:0000256" key="8">
    <source>
        <dbReference type="ARBA" id="ARBA00044968"/>
    </source>
</evidence>
<feature type="binding site" evidence="11">
    <location>
        <begin position="11"/>
        <end position="13"/>
    </location>
    <ligand>
        <name>substrate</name>
    </ligand>
</feature>
<dbReference type="SFLD" id="SFLDS00003">
    <property type="entry name" value="Haloacid_Dehalogenase"/>
    <property type="match status" value="1"/>
</dbReference>
<dbReference type="NCBIfam" id="TIGR01990">
    <property type="entry name" value="bPGM"/>
    <property type="match status" value="1"/>
</dbReference>
<dbReference type="GO" id="GO:0005975">
    <property type="term" value="P:carbohydrate metabolic process"/>
    <property type="evidence" value="ECO:0007669"/>
    <property type="project" value="InterPro"/>
</dbReference>
<dbReference type="PANTHER" id="PTHR46193">
    <property type="entry name" value="6-PHOSPHOGLUCONATE PHOSPHATASE"/>
    <property type="match status" value="1"/>
</dbReference>
<comment type="caution">
    <text evidence="14">The sequence shown here is derived from an EMBL/GenBank/DDBJ whole genome shotgun (WGS) entry which is preliminary data.</text>
</comment>
<dbReference type="SFLD" id="SFLDG01129">
    <property type="entry name" value="C1.5:_HAD__Beta-PGM__Phosphata"/>
    <property type="match status" value="1"/>
</dbReference>
<comment type="cofactor">
    <cofactor evidence="12">
        <name>Mg(2+)</name>
        <dbReference type="ChEBI" id="CHEBI:18420"/>
    </cofactor>
    <text evidence="12">Binds 2 magnesium ions per subunit.</text>
</comment>
<keyword evidence="6" id="KW-0119">Carbohydrate metabolism</keyword>
<dbReference type="InterPro" id="IPR010972">
    <property type="entry name" value="Beta-PGM"/>
</dbReference>
<evidence type="ECO:0000256" key="7">
    <source>
        <dbReference type="ARBA" id="ARBA00044926"/>
    </source>
</evidence>
<dbReference type="EMBL" id="RZTZ01000010">
    <property type="protein sequence ID" value="RVT59080.1"/>
    <property type="molecule type" value="Genomic_DNA"/>
</dbReference>
<dbReference type="InterPro" id="IPR006439">
    <property type="entry name" value="HAD-SF_hydro_IA"/>
</dbReference>
<evidence type="ECO:0000256" key="13">
    <source>
        <dbReference type="PIRSR" id="PIRSR610972-4"/>
    </source>
</evidence>
<gene>
    <name evidence="14" type="primary">pgmB</name>
    <name evidence="14" type="ORF">EM808_20055</name>
</gene>
<dbReference type="NCBIfam" id="TIGR01509">
    <property type="entry name" value="HAD-SF-IA-v3"/>
    <property type="match status" value="1"/>
</dbReference>
<dbReference type="Proteomes" id="UP000288024">
    <property type="component" value="Unassembled WGS sequence"/>
</dbReference>
<dbReference type="SUPFAM" id="SSF56784">
    <property type="entry name" value="HAD-like"/>
    <property type="match status" value="1"/>
</dbReference>
<dbReference type="AlphaFoldDB" id="A0A3S2U7Z2"/>
<keyword evidence="3 12" id="KW-0479">Metal-binding</keyword>
<name>A0A3S2U7Z2_9BACI</name>
<comment type="similarity">
    <text evidence="1">Belongs to the HAD-like hydrolase superfamily. CbbY/CbbZ/Gph/YieH family.</text>
</comment>
<dbReference type="GO" id="GO:0008801">
    <property type="term" value="F:beta-phosphoglucomutase activity"/>
    <property type="evidence" value="ECO:0007669"/>
    <property type="project" value="UniProtKB-EC"/>
</dbReference>
<keyword evidence="15" id="KW-1185">Reference proteome</keyword>
<evidence type="ECO:0000256" key="10">
    <source>
        <dbReference type="PIRSR" id="PIRSR610972-1"/>
    </source>
</evidence>
<dbReference type="Gene3D" id="3.40.50.1000">
    <property type="entry name" value="HAD superfamily/HAD-like"/>
    <property type="match status" value="1"/>
</dbReference>
<dbReference type="GO" id="GO:0000287">
    <property type="term" value="F:magnesium ion binding"/>
    <property type="evidence" value="ECO:0007669"/>
    <property type="project" value="InterPro"/>
</dbReference>
<dbReference type="Gene3D" id="1.10.150.240">
    <property type="entry name" value="Putative phosphatase, domain 2"/>
    <property type="match status" value="1"/>
</dbReference>
<dbReference type="InterPro" id="IPR051600">
    <property type="entry name" value="Beta-PGM-like"/>
</dbReference>
<evidence type="ECO:0000256" key="6">
    <source>
        <dbReference type="ARBA" id="ARBA00023277"/>
    </source>
</evidence>
<dbReference type="InterPro" id="IPR023214">
    <property type="entry name" value="HAD_sf"/>
</dbReference>
<keyword evidence="5 14" id="KW-0413">Isomerase</keyword>
<feature type="binding site" evidence="11">
    <location>
        <position position="78"/>
    </location>
    <ligand>
        <name>substrate</name>
    </ligand>
</feature>
<organism evidence="14 15">
    <name type="scientific">Niallia taxi</name>
    <dbReference type="NCBI Taxonomy" id="2499688"/>
    <lineage>
        <taxon>Bacteria</taxon>
        <taxon>Bacillati</taxon>
        <taxon>Bacillota</taxon>
        <taxon>Bacilli</taxon>
        <taxon>Bacillales</taxon>
        <taxon>Bacillaceae</taxon>
        <taxon>Niallia</taxon>
    </lineage>
</organism>
<evidence type="ECO:0000256" key="2">
    <source>
        <dbReference type="ARBA" id="ARBA00022553"/>
    </source>
</evidence>
<dbReference type="PANTHER" id="PTHR46193:SF18">
    <property type="entry name" value="HEXITOL PHOSPHATASE B"/>
    <property type="match status" value="1"/>
</dbReference>
<evidence type="ECO:0000256" key="5">
    <source>
        <dbReference type="ARBA" id="ARBA00023235"/>
    </source>
</evidence>